<name>A0A4R9C079_9FIRM</name>
<dbReference type="EMBL" id="SCFR01000025">
    <property type="protein sequence ID" value="TFF65051.1"/>
    <property type="molecule type" value="Genomic_DNA"/>
</dbReference>
<keyword evidence="3" id="KW-1185">Reference proteome</keyword>
<evidence type="ECO:0000313" key="2">
    <source>
        <dbReference type="EMBL" id="TFF65051.1"/>
    </source>
</evidence>
<protein>
    <submittedName>
        <fullName evidence="2">Rhodanese-like domain-containing protein</fullName>
    </submittedName>
</protein>
<dbReference type="InterPro" id="IPR036873">
    <property type="entry name" value="Rhodanese-like_dom_sf"/>
</dbReference>
<dbReference type="GeneID" id="97031547"/>
<evidence type="ECO:0000313" key="3">
    <source>
        <dbReference type="Proteomes" id="UP000297454"/>
    </source>
</evidence>
<dbReference type="Proteomes" id="UP000297454">
    <property type="component" value="Unassembled WGS sequence"/>
</dbReference>
<reference evidence="2 3" key="1">
    <citation type="submission" date="2019-01" db="EMBL/GenBank/DDBJ databases">
        <title>Draft Genome Sequences of Helcococcus ovis Strains Isolated from the Uterus and Vagina of Dairy Cows with Metritis.</title>
        <authorList>
            <person name="Cunha F."/>
            <person name="Jeon S.J."/>
            <person name="Kutzer P."/>
            <person name="Galvao K.N."/>
        </authorList>
    </citation>
    <scope>NUCLEOTIDE SEQUENCE [LARGE SCALE GENOMIC DNA]</scope>
    <source>
        <strain evidence="2 3">KG-37</strain>
    </source>
</reference>
<dbReference type="Gene3D" id="3.40.250.10">
    <property type="entry name" value="Rhodanese-like domain"/>
    <property type="match status" value="1"/>
</dbReference>
<dbReference type="CDD" id="cd00158">
    <property type="entry name" value="RHOD"/>
    <property type="match status" value="1"/>
</dbReference>
<proteinExistence type="predicted"/>
<dbReference type="InterPro" id="IPR001763">
    <property type="entry name" value="Rhodanese-like_dom"/>
</dbReference>
<comment type="caution">
    <text evidence="2">The sequence shown here is derived from an EMBL/GenBank/DDBJ whole genome shotgun (WGS) entry which is preliminary data.</text>
</comment>
<dbReference type="SMART" id="SM00450">
    <property type="entry name" value="RHOD"/>
    <property type="match status" value="1"/>
</dbReference>
<accession>A0A4R9C079</accession>
<dbReference type="PANTHER" id="PTHR43031">
    <property type="entry name" value="FAD-DEPENDENT OXIDOREDUCTASE"/>
    <property type="match status" value="1"/>
</dbReference>
<dbReference type="SUPFAM" id="SSF52821">
    <property type="entry name" value="Rhodanese/Cell cycle control phosphatase"/>
    <property type="match status" value="1"/>
</dbReference>
<dbReference type="PANTHER" id="PTHR43031:SF1">
    <property type="entry name" value="PYRIDINE NUCLEOTIDE-DISULPHIDE OXIDOREDUCTASE"/>
    <property type="match status" value="1"/>
</dbReference>
<dbReference type="PROSITE" id="PS50206">
    <property type="entry name" value="RHODANESE_3"/>
    <property type="match status" value="1"/>
</dbReference>
<dbReference type="InterPro" id="IPR050229">
    <property type="entry name" value="GlpE_sulfurtransferase"/>
</dbReference>
<evidence type="ECO:0000259" key="1">
    <source>
        <dbReference type="PROSITE" id="PS50206"/>
    </source>
</evidence>
<dbReference type="Pfam" id="PF00581">
    <property type="entry name" value="Rhodanese"/>
    <property type="match status" value="1"/>
</dbReference>
<dbReference type="OrthoDB" id="9800872at2"/>
<dbReference type="RefSeq" id="WP_134711782.1">
    <property type="nucleotide sequence ID" value="NZ_CP119081.1"/>
</dbReference>
<organism evidence="2 3">
    <name type="scientific">Helcococcus ovis</name>
    <dbReference type="NCBI Taxonomy" id="72026"/>
    <lineage>
        <taxon>Bacteria</taxon>
        <taxon>Bacillati</taxon>
        <taxon>Bacillota</taxon>
        <taxon>Tissierellia</taxon>
        <taxon>Tissierellales</taxon>
        <taxon>Peptoniphilaceae</taxon>
        <taxon>Helcococcus</taxon>
    </lineage>
</organism>
<feature type="domain" description="Rhodanese" evidence="1">
    <location>
        <begin position="21"/>
        <end position="101"/>
    </location>
</feature>
<dbReference type="AlphaFoldDB" id="A0A4R9C079"/>
<gene>
    <name evidence="2" type="ORF">EQF91_06620</name>
</gene>
<sequence>MGLFDFLKVPDINNGVKEFRETEGAYLLDVRTKTEYKEGFIRGSVNIPLDEILKVEGKIKDKDAPIFIYCRSGNRAGTAVKLMKQMGYSNVKNIGGIISYRGN</sequence>